<accession>A0A7C0ZEU1</accession>
<reference evidence="2" key="1">
    <citation type="journal article" date="2020" name="mSystems">
        <title>Genome- and Community-Level Interaction Insights into Carbon Utilization and Element Cycling Functions of Hydrothermarchaeota in Hydrothermal Sediment.</title>
        <authorList>
            <person name="Zhou Z."/>
            <person name="Liu Y."/>
            <person name="Xu W."/>
            <person name="Pan J."/>
            <person name="Luo Z.H."/>
            <person name="Li M."/>
        </authorList>
    </citation>
    <scope>NUCLEOTIDE SEQUENCE [LARGE SCALE GENOMIC DNA]</scope>
    <source>
        <strain evidence="2">HyVt-102</strain>
    </source>
</reference>
<dbReference type="InterPro" id="IPR036249">
    <property type="entry name" value="Thioredoxin-like_sf"/>
</dbReference>
<dbReference type="PANTHER" id="PTHR31272">
    <property type="entry name" value="CYTOCHROME C-TYPE BIOGENESIS PROTEIN HI_1454-RELATED"/>
    <property type="match status" value="1"/>
</dbReference>
<protein>
    <submittedName>
        <fullName evidence="2">Uncharacterized protein</fullName>
    </submittedName>
</protein>
<dbReference type="EMBL" id="DQWE01000271">
    <property type="protein sequence ID" value="HDI83261.1"/>
    <property type="molecule type" value="Genomic_DNA"/>
</dbReference>
<dbReference type="PROSITE" id="PS51354">
    <property type="entry name" value="GLUTAREDOXIN_2"/>
    <property type="match status" value="1"/>
</dbReference>
<feature type="transmembrane region" description="Helical" evidence="1">
    <location>
        <begin position="404"/>
        <end position="427"/>
    </location>
</feature>
<organism evidence="2">
    <name type="scientific">candidate division WOR-3 bacterium</name>
    <dbReference type="NCBI Taxonomy" id="2052148"/>
    <lineage>
        <taxon>Bacteria</taxon>
        <taxon>Bacteria division WOR-3</taxon>
    </lineage>
</organism>
<feature type="transmembrane region" description="Helical" evidence="1">
    <location>
        <begin position="306"/>
        <end position="323"/>
    </location>
</feature>
<keyword evidence="1" id="KW-0812">Transmembrane</keyword>
<dbReference type="SUPFAM" id="SSF52833">
    <property type="entry name" value="Thioredoxin-like"/>
    <property type="match status" value="1"/>
</dbReference>
<dbReference type="AlphaFoldDB" id="A0A7C0ZEU1"/>
<proteinExistence type="predicted"/>
<comment type="caution">
    <text evidence="2">The sequence shown here is derived from an EMBL/GenBank/DDBJ whole genome shotgun (WGS) entry which is preliminary data.</text>
</comment>
<name>A0A7C0ZEU1_UNCW3</name>
<sequence length="462" mass="52364">MIVFLISLIKVLYFFDPHCPDCEAVKENVLPQVEKLSYVKIVPLSVEKIENMKLLMEIEDEHRDYDNAIPVVVVGDKIFGNRKEIEEGLVKYLKSLNPEQNISAKTKLEKDTLKLENPVYILYFYSKGCLKCSKVDLYLNTLVKEFPALHIKRMDVLEHAGLLLSIEKRLGIDKEKYLVTPVVILDTLVFFQSDIHRLREAIVQTSKGGGNLPFWQEYKEEKVYGLLKGMKATGVFLAGLIDGINPCAFAVLIFLMAFLSMRGGRREILWGGIPFIIAVYITYLLIGMGLFSFFRGMEGVKNIGKAIYILSGIFALVLGILSFRDAILYRKGRDMALQMPERFKKLVKGTIRKGFGKGAILFAGLLIGFLVTLFEFTCTGQVYFPVLAYLAKDPLVRLHVFKMLLIYNIGFIIPTVIVFFLALFGFGQREFNRFLIKRVVFIKVLTGVLLLAIGTAVLVYSI</sequence>
<keyword evidence="1" id="KW-1133">Transmembrane helix</keyword>
<feature type="transmembrane region" description="Helical" evidence="1">
    <location>
        <begin position="235"/>
        <end position="259"/>
    </location>
</feature>
<keyword evidence="1" id="KW-0472">Membrane</keyword>
<dbReference type="PANTHER" id="PTHR31272:SF9">
    <property type="entry name" value="BLL1027 PROTEIN"/>
    <property type="match status" value="1"/>
</dbReference>
<feature type="transmembrane region" description="Helical" evidence="1">
    <location>
        <begin position="268"/>
        <end position="294"/>
    </location>
</feature>
<evidence type="ECO:0000256" key="1">
    <source>
        <dbReference type="SAM" id="Phobius"/>
    </source>
</evidence>
<dbReference type="InterPro" id="IPR051790">
    <property type="entry name" value="Cytochrome_c-biogenesis_DsbD"/>
</dbReference>
<feature type="transmembrane region" description="Helical" evidence="1">
    <location>
        <begin position="439"/>
        <end position="460"/>
    </location>
</feature>
<evidence type="ECO:0000313" key="2">
    <source>
        <dbReference type="EMBL" id="HDI83261.1"/>
    </source>
</evidence>
<dbReference type="Proteomes" id="UP000885847">
    <property type="component" value="Unassembled WGS sequence"/>
</dbReference>
<feature type="transmembrane region" description="Helical" evidence="1">
    <location>
        <begin position="358"/>
        <end position="384"/>
    </location>
</feature>
<gene>
    <name evidence="2" type="ORF">ENF18_05670</name>
</gene>